<accession>A0A0L8IEW3</accession>
<proteinExistence type="predicted"/>
<protein>
    <submittedName>
        <fullName evidence="1">Uncharacterized protein</fullName>
    </submittedName>
</protein>
<sequence>MACHIICISYSNTQPPYIKPTNLYCQTNINLTINVPKIFHAFSVAPVLPMSSCFSLTLTYTAYSTYLQTSHLPSIFLLHMIFLFL</sequence>
<organism evidence="1">
    <name type="scientific">Octopus bimaculoides</name>
    <name type="common">California two-spotted octopus</name>
    <dbReference type="NCBI Taxonomy" id="37653"/>
    <lineage>
        <taxon>Eukaryota</taxon>
        <taxon>Metazoa</taxon>
        <taxon>Spiralia</taxon>
        <taxon>Lophotrochozoa</taxon>
        <taxon>Mollusca</taxon>
        <taxon>Cephalopoda</taxon>
        <taxon>Coleoidea</taxon>
        <taxon>Octopodiformes</taxon>
        <taxon>Octopoda</taxon>
        <taxon>Incirrata</taxon>
        <taxon>Octopodidae</taxon>
        <taxon>Octopus</taxon>
    </lineage>
</organism>
<dbReference type="AlphaFoldDB" id="A0A0L8IEW3"/>
<reference evidence="1" key="1">
    <citation type="submission" date="2015-07" db="EMBL/GenBank/DDBJ databases">
        <title>MeaNS - Measles Nucleotide Surveillance Program.</title>
        <authorList>
            <person name="Tran T."/>
            <person name="Druce J."/>
        </authorList>
    </citation>
    <scope>NUCLEOTIDE SEQUENCE</scope>
    <source>
        <strain evidence="1">UCB-OBI-ISO-001</strain>
        <tissue evidence="1">Gonad</tissue>
    </source>
</reference>
<evidence type="ECO:0000313" key="1">
    <source>
        <dbReference type="EMBL" id="KOG00031.1"/>
    </source>
</evidence>
<name>A0A0L8IEW3_OCTBM</name>
<dbReference type="EMBL" id="KQ415859">
    <property type="protein sequence ID" value="KOG00031.1"/>
    <property type="molecule type" value="Genomic_DNA"/>
</dbReference>
<gene>
    <name evidence="1" type="ORF">OCBIM_22009041mg</name>
</gene>